<organism evidence="2 3">
    <name type="scientific">Macleaya cordata</name>
    <name type="common">Five-seeded plume-poppy</name>
    <name type="synonym">Bocconia cordata</name>
    <dbReference type="NCBI Taxonomy" id="56857"/>
    <lineage>
        <taxon>Eukaryota</taxon>
        <taxon>Viridiplantae</taxon>
        <taxon>Streptophyta</taxon>
        <taxon>Embryophyta</taxon>
        <taxon>Tracheophyta</taxon>
        <taxon>Spermatophyta</taxon>
        <taxon>Magnoliopsida</taxon>
        <taxon>Ranunculales</taxon>
        <taxon>Papaveraceae</taxon>
        <taxon>Papaveroideae</taxon>
        <taxon>Macleaya</taxon>
    </lineage>
</organism>
<evidence type="ECO:0000256" key="1">
    <source>
        <dbReference type="SAM" id="Coils"/>
    </source>
</evidence>
<dbReference type="OrthoDB" id="849476at2759"/>
<reference evidence="2 3" key="1">
    <citation type="journal article" date="2017" name="Mol. Plant">
        <title>The Genome of Medicinal Plant Macleaya cordata Provides New Insights into Benzylisoquinoline Alkaloids Metabolism.</title>
        <authorList>
            <person name="Liu X."/>
            <person name="Liu Y."/>
            <person name="Huang P."/>
            <person name="Ma Y."/>
            <person name="Qing Z."/>
            <person name="Tang Q."/>
            <person name="Cao H."/>
            <person name="Cheng P."/>
            <person name="Zheng Y."/>
            <person name="Yuan Z."/>
            <person name="Zhou Y."/>
            <person name="Liu J."/>
            <person name="Tang Z."/>
            <person name="Zhuo Y."/>
            <person name="Zhang Y."/>
            <person name="Yu L."/>
            <person name="Huang J."/>
            <person name="Yang P."/>
            <person name="Peng Q."/>
            <person name="Zhang J."/>
            <person name="Jiang W."/>
            <person name="Zhang Z."/>
            <person name="Lin K."/>
            <person name="Ro D.K."/>
            <person name="Chen X."/>
            <person name="Xiong X."/>
            <person name="Shang Y."/>
            <person name="Huang S."/>
            <person name="Zeng J."/>
        </authorList>
    </citation>
    <scope>NUCLEOTIDE SEQUENCE [LARGE SCALE GENOMIC DNA]</scope>
    <source>
        <strain evidence="3">cv. BLH2017</strain>
        <tissue evidence="2">Root</tissue>
    </source>
</reference>
<feature type="coiled-coil region" evidence="1">
    <location>
        <begin position="34"/>
        <end position="83"/>
    </location>
</feature>
<dbReference type="Proteomes" id="UP000195402">
    <property type="component" value="Unassembled WGS sequence"/>
</dbReference>
<evidence type="ECO:0000313" key="2">
    <source>
        <dbReference type="EMBL" id="OVA07294.1"/>
    </source>
</evidence>
<comment type="caution">
    <text evidence="2">The sequence shown here is derived from an EMBL/GenBank/DDBJ whole genome shotgun (WGS) entry which is preliminary data.</text>
</comment>
<keyword evidence="1" id="KW-0175">Coiled coil</keyword>
<name>A0A200QA24_MACCD</name>
<sequence>MEILNTVLFKSVPLKKVSELERLQNWHCDQESRIQELKHEIETVKLRLEKRKQKLPSEKMETIRTLNEEYNRLRAEYHSLSFQSGNLE</sequence>
<dbReference type="EMBL" id="MVGT01002617">
    <property type="protein sequence ID" value="OVA07294.1"/>
    <property type="molecule type" value="Genomic_DNA"/>
</dbReference>
<evidence type="ECO:0000313" key="3">
    <source>
        <dbReference type="Proteomes" id="UP000195402"/>
    </source>
</evidence>
<keyword evidence="3" id="KW-1185">Reference proteome</keyword>
<dbReference type="AlphaFoldDB" id="A0A200QA24"/>
<proteinExistence type="predicted"/>
<protein>
    <submittedName>
        <fullName evidence="2">Uncharacterized protein</fullName>
    </submittedName>
</protein>
<accession>A0A200QA24</accession>
<dbReference type="OMA" id="EAMEGGI"/>
<gene>
    <name evidence="2" type="ORF">BVC80_1601g69</name>
</gene>
<dbReference type="InParanoid" id="A0A200QA24"/>